<dbReference type="AlphaFoldDB" id="A0A127VG83"/>
<dbReference type="RefSeq" id="WP_068403277.1">
    <property type="nucleotide sequence ID" value="NZ_CP014504.1"/>
</dbReference>
<dbReference type="InterPro" id="IPR006531">
    <property type="entry name" value="Gp5/Vgr_OB"/>
</dbReference>
<dbReference type="KEGG" id="pcm:AY601_3479"/>
<dbReference type="PATRIC" id="fig|188932.3.peg.3620"/>
<evidence type="ECO:0000259" key="1">
    <source>
        <dbReference type="Pfam" id="PF04717"/>
    </source>
</evidence>
<dbReference type="InterPro" id="IPR037026">
    <property type="entry name" value="Vgr_OB-fold_dom_sf"/>
</dbReference>
<protein>
    <submittedName>
        <fullName evidence="2">Type IV secretion protein Rhs</fullName>
    </submittedName>
</protein>
<sequence length="606" mass="65597">MENKVKVNISIEGTPITTFSSFNLNQRFNEHHTFELRFNQDQIELPGSLSLNRSKDFIGKNLAIEFGDIPGKENRFSGIITNVKIAQKHGFMGDIIVSGFSPTILLDRGPDLGSYLGKDLSAIISQATKEVPANDLQIQVNPSRKGPIDYLIQYRESDFDFINRLSAQYHEWFFYNGAALVFGKPDDFKAIELVYGRDLSSIQYGMQIAPLKYKKFAYNPKQDELLAANGEGQSSGPPDLAHAITASNSVYSKTYNQPLITRADNKMEIDSFVKNEQDSIKSGLVNIKCEGDNPQVCIGGIADISMSVRKLNDFSLEDFGKFLVTSVSHSIDGVGRYKNNFEAIPSDTERVPVNPLQNPQPDMQLANVIENNDPDGHGRIKVKFKWACDCNDVTEWLRVVTPDAGSSEKVSKNRGFVFIPEIGDQVVIAFEEGNIARPIVMGSVFHGKSGSGGSGSNNSKSLTSKSGHTIQLDDGAGITVKDKDQNFIVLDGAGKAHFETKESILIQCGESSILMDKAGTIIIKGKNILTLGENIGQSATASIGIGVGPKDATPTSGIGIEPTTLDIGTDTLSMSGKTEANLASPAKVTIGGQGETNVVSGTINLN</sequence>
<dbReference type="Gene3D" id="2.30.110.50">
    <property type="match status" value="1"/>
</dbReference>
<dbReference type="SUPFAM" id="SSF69255">
    <property type="entry name" value="gp5 N-terminal domain-like"/>
    <property type="match status" value="1"/>
</dbReference>
<dbReference type="OrthoDB" id="727155at2"/>
<accession>A0A127VG83</accession>
<organism evidence="2 3">
    <name type="scientific">Pedobacter cryoconitis</name>
    <dbReference type="NCBI Taxonomy" id="188932"/>
    <lineage>
        <taxon>Bacteria</taxon>
        <taxon>Pseudomonadati</taxon>
        <taxon>Bacteroidota</taxon>
        <taxon>Sphingobacteriia</taxon>
        <taxon>Sphingobacteriales</taxon>
        <taxon>Sphingobacteriaceae</taxon>
        <taxon>Pedobacter</taxon>
    </lineage>
</organism>
<dbReference type="SUPFAM" id="SSF69349">
    <property type="entry name" value="Phage fibre proteins"/>
    <property type="match status" value="1"/>
</dbReference>
<proteinExistence type="predicted"/>
<evidence type="ECO:0000313" key="3">
    <source>
        <dbReference type="Proteomes" id="UP000071561"/>
    </source>
</evidence>
<dbReference type="Pfam" id="PF04717">
    <property type="entry name" value="Phage_base_V"/>
    <property type="match status" value="1"/>
</dbReference>
<evidence type="ECO:0000313" key="2">
    <source>
        <dbReference type="EMBL" id="AMQ00345.1"/>
    </source>
</evidence>
<reference evidence="2 3" key="1">
    <citation type="submission" date="2016-03" db="EMBL/GenBank/DDBJ databases">
        <title>Complete genome sequence of Pedobacter cryoconitis PAMC 27485.</title>
        <authorList>
            <person name="Lee J."/>
            <person name="Kim O.-S."/>
        </authorList>
    </citation>
    <scope>NUCLEOTIDE SEQUENCE [LARGE SCALE GENOMIC DNA]</scope>
    <source>
        <strain evidence="2 3">PAMC 27485</strain>
    </source>
</reference>
<feature type="domain" description="Gp5/Type VI secretion system Vgr protein OB-fold" evidence="1">
    <location>
        <begin position="365"/>
        <end position="445"/>
    </location>
</feature>
<dbReference type="Proteomes" id="UP000071561">
    <property type="component" value="Chromosome"/>
</dbReference>
<dbReference type="EMBL" id="CP014504">
    <property type="protein sequence ID" value="AMQ00345.1"/>
    <property type="molecule type" value="Genomic_DNA"/>
</dbReference>
<dbReference type="Gene3D" id="2.40.50.230">
    <property type="entry name" value="Gp5 N-terminal domain"/>
    <property type="match status" value="1"/>
</dbReference>
<dbReference type="Gene3D" id="3.55.50.10">
    <property type="entry name" value="Baseplate protein-like domains"/>
    <property type="match status" value="1"/>
</dbReference>
<dbReference type="Pfam" id="PF05954">
    <property type="entry name" value="Phage_GPD"/>
    <property type="match status" value="1"/>
</dbReference>
<gene>
    <name evidence="2" type="ORF">AY601_3479</name>
</gene>
<keyword evidence="3" id="KW-1185">Reference proteome</keyword>
<name>A0A127VG83_9SPHI</name>
<dbReference type="SUPFAM" id="SSF69279">
    <property type="entry name" value="Phage tail proteins"/>
    <property type="match status" value="1"/>
</dbReference>